<evidence type="ECO:0000313" key="2">
    <source>
        <dbReference type="Proteomes" id="UP000246740"/>
    </source>
</evidence>
<dbReference type="Proteomes" id="UP000246740">
    <property type="component" value="Unassembled WGS sequence"/>
</dbReference>
<gene>
    <name evidence="1" type="ORF">BCV70DRAFT_27205</name>
</gene>
<keyword evidence="2" id="KW-1185">Reference proteome</keyword>
<reference evidence="1 2" key="1">
    <citation type="journal article" date="2018" name="Mol. Biol. Evol.">
        <title>Broad Genomic Sampling Reveals a Smut Pathogenic Ancestry of the Fungal Clade Ustilaginomycotina.</title>
        <authorList>
            <person name="Kijpornyongpan T."/>
            <person name="Mondo S.J."/>
            <person name="Barry K."/>
            <person name="Sandor L."/>
            <person name="Lee J."/>
            <person name="Lipzen A."/>
            <person name="Pangilinan J."/>
            <person name="LaButti K."/>
            <person name="Hainaut M."/>
            <person name="Henrissat B."/>
            <person name="Grigoriev I.V."/>
            <person name="Spatafora J.W."/>
            <person name="Aime M.C."/>
        </authorList>
    </citation>
    <scope>NUCLEOTIDE SEQUENCE [LARGE SCALE GENOMIC DNA]</scope>
    <source>
        <strain evidence="1 2">MCA 3645</strain>
    </source>
</reference>
<dbReference type="EMBL" id="KZ819197">
    <property type="protein sequence ID" value="PWY98756.1"/>
    <property type="molecule type" value="Genomic_DNA"/>
</dbReference>
<dbReference type="AlphaFoldDB" id="A0A317XKC2"/>
<sequence length="155" mass="17208">MVFVQRWCCLSKRGGEQARKHRALCTPFSAKATRRSKVLCGYSLAYQTSHAINRLVHCGSQLRAARRSSIRAGRHRSEHQRARKHIGEAQGYVTISTRCISSRASLSNLQSCKSVAWFPLCALSSVCRLSLSVCGSIYIIDLLCVPLALWNGLAE</sequence>
<organism evidence="1 2">
    <name type="scientific">Testicularia cyperi</name>
    <dbReference type="NCBI Taxonomy" id="1882483"/>
    <lineage>
        <taxon>Eukaryota</taxon>
        <taxon>Fungi</taxon>
        <taxon>Dikarya</taxon>
        <taxon>Basidiomycota</taxon>
        <taxon>Ustilaginomycotina</taxon>
        <taxon>Ustilaginomycetes</taxon>
        <taxon>Ustilaginales</taxon>
        <taxon>Anthracoideaceae</taxon>
        <taxon>Testicularia</taxon>
    </lineage>
</organism>
<proteinExistence type="predicted"/>
<accession>A0A317XKC2</accession>
<protein>
    <submittedName>
        <fullName evidence="1">Uncharacterized protein</fullName>
    </submittedName>
</protein>
<evidence type="ECO:0000313" key="1">
    <source>
        <dbReference type="EMBL" id="PWY98756.1"/>
    </source>
</evidence>
<dbReference type="InParanoid" id="A0A317XKC2"/>
<name>A0A317XKC2_9BASI</name>